<proteinExistence type="predicted"/>
<dbReference type="RefSeq" id="WP_116020628.1">
    <property type="nucleotide sequence ID" value="NZ_QTTT01000001.1"/>
</dbReference>
<accession>A0A3D9SLD7</accession>
<keyword evidence="3" id="KW-1185">Reference proteome</keyword>
<dbReference type="InterPro" id="IPR017853">
    <property type="entry name" value="GH"/>
</dbReference>
<sequence length="539" mass="57808">MKTINSARPWMVAAGSTAAVTAVLVAGGLVIKQIAGPDLTVTTVRDGAVLGGAAARGQTLTITAGEPAKVRARLDGRPLALRVEGGRLVAGLGGLAEGRHELSVTAPGSLPLTDGTVTRNFRVDATPPGVKVDGVASGGGMAPHLRARGLRQAFSLTGEVEGAVRVTSDGRPVELDDGRFSLDYKVPPDAVRLTAYDAAGNRTDHTVPVVVPHPEMRAVHVTAMAWASQPLRDRVLQMAREGRINAVQLDVKDEDGIVGYASQVALARQVKAARPIYDARKALDQLHAMNVRVVGRIVAFRDPQLGRASWRSGKRDRLVRTSGGDAYGAHYGVQSFTNFADPEVRRYNIDLAVEAARLGFDDILYDYVRRPDGPLRSMRFPGLKGSVEDSVASFVAETRRVVRPHGAFLGASVYGIAATRPLEIGQDIAKIGRHVDYVAPMLYPSHWGTGEFGIKNPDAEPYKTVHASMLTFHKVLRGTSAQVIPWLQDFTMGHRYGNAEVKAQIDAAAKTGSPSFLLWDPSVRYHPDALPRRATGKAA</sequence>
<dbReference type="EMBL" id="QTTT01000001">
    <property type="protein sequence ID" value="REE94723.1"/>
    <property type="molecule type" value="Genomic_DNA"/>
</dbReference>
<dbReference type="Gene3D" id="3.20.20.80">
    <property type="entry name" value="Glycosidases"/>
    <property type="match status" value="1"/>
</dbReference>
<evidence type="ECO:0000313" key="3">
    <source>
        <dbReference type="Proteomes" id="UP000256661"/>
    </source>
</evidence>
<evidence type="ECO:0000313" key="2">
    <source>
        <dbReference type="EMBL" id="REE94723.1"/>
    </source>
</evidence>
<organism evidence="2 3">
    <name type="scientific">Thermomonospora umbrina</name>
    <dbReference type="NCBI Taxonomy" id="111806"/>
    <lineage>
        <taxon>Bacteria</taxon>
        <taxon>Bacillati</taxon>
        <taxon>Actinomycetota</taxon>
        <taxon>Actinomycetes</taxon>
        <taxon>Streptosporangiales</taxon>
        <taxon>Thermomonosporaceae</taxon>
        <taxon>Thermomonospora</taxon>
    </lineage>
</organism>
<dbReference type="Proteomes" id="UP000256661">
    <property type="component" value="Unassembled WGS sequence"/>
</dbReference>
<dbReference type="OrthoDB" id="9774125at2"/>
<gene>
    <name evidence="2" type="ORF">DFJ69_0071</name>
</gene>
<name>A0A3D9SLD7_9ACTN</name>
<dbReference type="Pfam" id="PF13200">
    <property type="entry name" value="DUF4015"/>
    <property type="match status" value="1"/>
</dbReference>
<dbReference type="SUPFAM" id="SSF51445">
    <property type="entry name" value="(Trans)glycosidases"/>
    <property type="match status" value="1"/>
</dbReference>
<comment type="caution">
    <text evidence="2">The sequence shown here is derived from an EMBL/GenBank/DDBJ whole genome shotgun (WGS) entry which is preliminary data.</text>
</comment>
<evidence type="ECO:0000259" key="1">
    <source>
        <dbReference type="Pfam" id="PF13200"/>
    </source>
</evidence>
<dbReference type="InterPro" id="IPR025275">
    <property type="entry name" value="DUF4015"/>
</dbReference>
<feature type="domain" description="DUF4015" evidence="1">
    <location>
        <begin position="218"/>
        <end position="525"/>
    </location>
</feature>
<reference evidence="2 3" key="1">
    <citation type="submission" date="2018-08" db="EMBL/GenBank/DDBJ databases">
        <title>Sequencing the genomes of 1000 actinobacteria strains.</title>
        <authorList>
            <person name="Klenk H.-P."/>
        </authorList>
    </citation>
    <scope>NUCLEOTIDE SEQUENCE [LARGE SCALE GENOMIC DNA]</scope>
    <source>
        <strain evidence="2 3">DSM 43927</strain>
    </source>
</reference>
<dbReference type="AlphaFoldDB" id="A0A3D9SLD7"/>
<protein>
    <recommendedName>
        <fullName evidence="1">DUF4015 domain-containing protein</fullName>
    </recommendedName>
</protein>